<feature type="domain" description="TF-B3" evidence="7">
    <location>
        <begin position="265"/>
        <end position="364"/>
    </location>
</feature>
<dbReference type="AlphaFoldDB" id="A0A2N9JBZ4"/>
<feature type="domain" description="TF-B3" evidence="7">
    <location>
        <begin position="28"/>
        <end position="121"/>
    </location>
</feature>
<feature type="domain" description="TF-B3" evidence="7">
    <location>
        <begin position="524"/>
        <end position="584"/>
    </location>
</feature>
<keyword evidence="3" id="KW-0238">DNA-binding</keyword>
<sequence>MTSTIPIPYVTSHFSSPETVTVMVKAPHFFKIIFADSLRDGKLKIPKKFIRKYGQGLSNLAFLKLPNGAQWEVELTEGDGEVWLRKGWLEFVKYNSVKQGNFMVFRYEGNSDFYVLIFDESATEINYRSDGEEGKLDEEFEAPNMDEISVEILDDFLSSPRPKTRDKSPLPSLRPHKIMKTNSSGKIASTSQPCTQFKETKLEKLKTKANANATMREFKAKEGVRGINATKRCSESEVLGRIQPLTNSEKARALQKASAFIKPKNPYFMIVIQPSYLRILDIPAKFVKRYLSKTQGNVILWVSDGKNWTVRYTCHMAAGQLKGKFKCGWRAFAQDNNLEVGDVCAFELIKGTQMSFKVVIFRVTQEHCPLPPAHNNGVNQVEPKINIKIEFEYTSNHETGMSSARYDSTTKELKLFQGHFTTEPQGTQSNEMKLKKLKGNANSPSCIRSFPGGLNISVKEEGRGMSNSPRCPQSHDFRMRQRLTDSEKTRALERASAFNSENPFFMVVLQLSYVNGSGSLASGGRKWTVKYKLRKPNYRCEIAELCRGWREFARDNNFKVGDVCVFEFIKGNEISLKVSIFRATEDANRHRCPGKFKQLKCDESINELDTQRPSSSLRPPRVVEAASKFISENPFVKVTIKAAWFCG</sequence>
<keyword evidence="2" id="KW-0805">Transcription regulation</keyword>
<gene>
    <name evidence="8" type="ORF">FSB_LOCUS61992</name>
</gene>
<dbReference type="GO" id="GO:0005634">
    <property type="term" value="C:nucleus"/>
    <property type="evidence" value="ECO:0007669"/>
    <property type="project" value="UniProtKB-SubCell"/>
</dbReference>
<dbReference type="InterPro" id="IPR003340">
    <property type="entry name" value="B3_DNA-bd"/>
</dbReference>
<evidence type="ECO:0000313" key="8">
    <source>
        <dbReference type="EMBL" id="SPD34110.1"/>
    </source>
</evidence>
<evidence type="ECO:0000256" key="6">
    <source>
        <dbReference type="SAM" id="MobiDB-lite"/>
    </source>
</evidence>
<accession>A0A2N9JBZ4</accession>
<evidence type="ECO:0000259" key="7">
    <source>
        <dbReference type="PROSITE" id="PS50863"/>
    </source>
</evidence>
<evidence type="ECO:0000256" key="3">
    <source>
        <dbReference type="ARBA" id="ARBA00023125"/>
    </source>
</evidence>
<dbReference type="Gene3D" id="2.40.330.10">
    <property type="entry name" value="DNA-binding pseudobarrel domain"/>
    <property type="match status" value="3"/>
</dbReference>
<reference evidence="8" key="1">
    <citation type="submission" date="2018-02" db="EMBL/GenBank/DDBJ databases">
        <authorList>
            <person name="Cohen D.B."/>
            <person name="Kent A.D."/>
        </authorList>
    </citation>
    <scope>NUCLEOTIDE SEQUENCE</scope>
</reference>
<keyword evidence="4" id="KW-0804">Transcription</keyword>
<dbReference type="EMBL" id="OIVN01006490">
    <property type="protein sequence ID" value="SPD34110.1"/>
    <property type="molecule type" value="Genomic_DNA"/>
</dbReference>
<dbReference type="SMART" id="SM01019">
    <property type="entry name" value="B3"/>
    <property type="match status" value="3"/>
</dbReference>
<proteinExistence type="predicted"/>
<dbReference type="CDD" id="cd10017">
    <property type="entry name" value="B3_DNA"/>
    <property type="match status" value="3"/>
</dbReference>
<dbReference type="Pfam" id="PF02362">
    <property type="entry name" value="B3"/>
    <property type="match status" value="3"/>
</dbReference>
<protein>
    <recommendedName>
        <fullName evidence="7">TF-B3 domain-containing protein</fullName>
    </recommendedName>
</protein>
<evidence type="ECO:0000256" key="2">
    <source>
        <dbReference type="ARBA" id="ARBA00023015"/>
    </source>
</evidence>
<dbReference type="PANTHER" id="PTHR31920:SF108">
    <property type="entry name" value="B3 DOMAIN-CONTAINING TRANSCRIPTION FACTOR VRN1-LIKE"/>
    <property type="match status" value="1"/>
</dbReference>
<keyword evidence="5" id="KW-0539">Nucleus</keyword>
<dbReference type="PROSITE" id="PS50863">
    <property type="entry name" value="B3"/>
    <property type="match status" value="3"/>
</dbReference>
<name>A0A2N9JBZ4_FAGSY</name>
<comment type="subcellular location">
    <subcellularLocation>
        <location evidence="1">Nucleus</location>
    </subcellularLocation>
</comment>
<organism evidence="8">
    <name type="scientific">Fagus sylvatica</name>
    <name type="common">Beechnut</name>
    <dbReference type="NCBI Taxonomy" id="28930"/>
    <lineage>
        <taxon>Eukaryota</taxon>
        <taxon>Viridiplantae</taxon>
        <taxon>Streptophyta</taxon>
        <taxon>Embryophyta</taxon>
        <taxon>Tracheophyta</taxon>
        <taxon>Spermatophyta</taxon>
        <taxon>Magnoliopsida</taxon>
        <taxon>eudicotyledons</taxon>
        <taxon>Gunneridae</taxon>
        <taxon>Pentapetalae</taxon>
        <taxon>rosids</taxon>
        <taxon>fabids</taxon>
        <taxon>Fagales</taxon>
        <taxon>Fagaceae</taxon>
        <taxon>Fagus</taxon>
    </lineage>
</organism>
<dbReference type="GO" id="GO:0003677">
    <property type="term" value="F:DNA binding"/>
    <property type="evidence" value="ECO:0007669"/>
    <property type="project" value="UniProtKB-KW"/>
</dbReference>
<dbReference type="InterPro" id="IPR015300">
    <property type="entry name" value="DNA-bd_pseudobarrel_sf"/>
</dbReference>
<dbReference type="InterPro" id="IPR050655">
    <property type="entry name" value="Plant_B3_domain"/>
</dbReference>
<evidence type="ECO:0000256" key="5">
    <source>
        <dbReference type="ARBA" id="ARBA00023242"/>
    </source>
</evidence>
<evidence type="ECO:0000256" key="4">
    <source>
        <dbReference type="ARBA" id="ARBA00023163"/>
    </source>
</evidence>
<evidence type="ECO:0000256" key="1">
    <source>
        <dbReference type="ARBA" id="ARBA00004123"/>
    </source>
</evidence>
<feature type="region of interest" description="Disordered" evidence="6">
    <location>
        <begin position="159"/>
        <end position="178"/>
    </location>
</feature>
<dbReference type="PANTHER" id="PTHR31920">
    <property type="entry name" value="B3 DOMAIN-CONTAINING"/>
    <property type="match status" value="1"/>
</dbReference>
<dbReference type="SUPFAM" id="SSF101936">
    <property type="entry name" value="DNA-binding pseudobarrel domain"/>
    <property type="match status" value="3"/>
</dbReference>